<sequence length="107" mass="11701">MEHLLRVINESDRQTLAWLRTHVGDARVAAAARHLASRADTGNTGNAGNANSPRKPYVSAVCRYLGVWPPAPDTPRLADDDHATGDRYLAQIRELLKRRGGTDMQAG</sequence>
<dbReference type="RefSeq" id="WP_091014943.1">
    <property type="nucleotide sequence ID" value="NZ_CP041743.1"/>
</dbReference>
<name>A0A1I3PST1_9BURK</name>
<protein>
    <submittedName>
        <fullName evidence="2">Uncharacterized protein</fullName>
    </submittedName>
</protein>
<dbReference type="OrthoDB" id="8965940at2"/>
<dbReference type="EMBL" id="FOQU01000006">
    <property type="protein sequence ID" value="SFJ24440.1"/>
    <property type="molecule type" value="Genomic_DNA"/>
</dbReference>
<feature type="compositionally biased region" description="Low complexity" evidence="1">
    <location>
        <begin position="33"/>
        <end position="51"/>
    </location>
</feature>
<keyword evidence="3" id="KW-1185">Reference proteome</keyword>
<evidence type="ECO:0000256" key="1">
    <source>
        <dbReference type="SAM" id="MobiDB-lite"/>
    </source>
</evidence>
<reference evidence="2 3" key="1">
    <citation type="submission" date="2016-10" db="EMBL/GenBank/DDBJ databases">
        <authorList>
            <person name="de Groot N.N."/>
        </authorList>
    </citation>
    <scope>NUCLEOTIDE SEQUENCE [LARGE SCALE GENOMIC DNA]</scope>
    <source>
        <strain evidence="2 3">LMG 23650</strain>
    </source>
</reference>
<proteinExistence type="predicted"/>
<gene>
    <name evidence="2" type="ORF">SAMN05192543_10656</name>
</gene>
<evidence type="ECO:0000313" key="3">
    <source>
        <dbReference type="Proteomes" id="UP000199548"/>
    </source>
</evidence>
<evidence type="ECO:0000313" key="2">
    <source>
        <dbReference type="EMBL" id="SFJ24440.1"/>
    </source>
</evidence>
<organism evidence="2 3">
    <name type="scientific">Paraburkholderia megapolitana</name>
    <dbReference type="NCBI Taxonomy" id="420953"/>
    <lineage>
        <taxon>Bacteria</taxon>
        <taxon>Pseudomonadati</taxon>
        <taxon>Pseudomonadota</taxon>
        <taxon>Betaproteobacteria</taxon>
        <taxon>Burkholderiales</taxon>
        <taxon>Burkholderiaceae</taxon>
        <taxon>Paraburkholderia</taxon>
    </lineage>
</organism>
<dbReference type="Pfam" id="PF25860">
    <property type="entry name" value="CPPA"/>
    <property type="match status" value="1"/>
</dbReference>
<dbReference type="AlphaFoldDB" id="A0A1I3PST1"/>
<accession>A0A1I3PST1</accession>
<dbReference type="Proteomes" id="UP000199548">
    <property type="component" value="Unassembled WGS sequence"/>
</dbReference>
<dbReference type="InterPro" id="IPR058891">
    <property type="entry name" value="CPPA"/>
</dbReference>
<feature type="region of interest" description="Disordered" evidence="1">
    <location>
        <begin position="33"/>
        <end position="53"/>
    </location>
</feature>